<evidence type="ECO:0000313" key="1">
    <source>
        <dbReference type="EMBL" id="TXN35551.1"/>
    </source>
</evidence>
<reference evidence="1 2" key="1">
    <citation type="submission" date="2019-08" db="EMBL/GenBank/DDBJ databases">
        <title>Professor.</title>
        <authorList>
            <person name="Park J.S."/>
        </authorList>
    </citation>
    <scope>NUCLEOTIDE SEQUENCE [LARGE SCALE GENOMIC DNA]</scope>
    <source>
        <strain evidence="1 2">176CP5-101</strain>
    </source>
</reference>
<sequence length="594" mass="68352">MRLINKNIQNVIVILFVGTLSLFGQSIKSDKNGRKIPNEKIFVHYNSTLLFAGEYLLYKVYNLNHKGLSNLSKIAYVELVGEDMEIVFKHKVRLENSAGQGDFFIPSTVKSGNYKLIAYTKWMRNGSENDFFQGEIAIINPYQSDQKNILKDSSNISTRSVALNPNKKKLSIPEVGNSSVKIHFEQDAFKRRAKVSLRIEDVSDLYTNGSYSISVRNMDTIKKPQPLSSETFKESWGEEHETSNTKIENLMYLPEYRGEYISGRIYSEDSTMSVESEKVAISIPEENGYVLKVVATDKNGMFSTNLEKEYSGTKMVVQVLGENRKKYKIALDGETALDYSDLVFNRFKITPKIKDMIVERSVHNQIENGYFSIKPDSIKPIHAIVPNYQGMLYTYNLDDYTRFSTVGETLVEVVELVWAKRIGQDEYTFQIKENDYDFYTSPDFPPLIIVDGILVQNHTHLLQYNARNVKSISFLRDKYIVGPKIFQGVLVVETIDKDYVSPYGGEHRTSMELFRPLPKKSYYYQEYGNETDLTSDRILDFRYQLYWDPNLTLSDSQNEVIFYTSDIPGEYEMVLEGFSSSGNPVSVKRRFMVE</sequence>
<proteinExistence type="predicted"/>
<dbReference type="EMBL" id="VRUR01000002">
    <property type="protein sequence ID" value="TXN35551.1"/>
    <property type="molecule type" value="Genomic_DNA"/>
</dbReference>
<organism evidence="1 2">
    <name type="scientific">Flagellimonas hymeniacidonis</name>
    <dbReference type="NCBI Taxonomy" id="2603628"/>
    <lineage>
        <taxon>Bacteria</taxon>
        <taxon>Pseudomonadati</taxon>
        <taxon>Bacteroidota</taxon>
        <taxon>Flavobacteriia</taxon>
        <taxon>Flavobacteriales</taxon>
        <taxon>Flavobacteriaceae</taxon>
        <taxon>Flagellimonas</taxon>
    </lineage>
</organism>
<accession>A0A5C8V2I0</accession>
<comment type="caution">
    <text evidence="1">The sequence shown here is derived from an EMBL/GenBank/DDBJ whole genome shotgun (WGS) entry which is preliminary data.</text>
</comment>
<evidence type="ECO:0000313" key="2">
    <source>
        <dbReference type="Proteomes" id="UP000321456"/>
    </source>
</evidence>
<protein>
    <recommendedName>
        <fullName evidence="3">Macroglobulin domain-containing protein</fullName>
    </recommendedName>
</protein>
<keyword evidence="2" id="KW-1185">Reference proteome</keyword>
<evidence type="ECO:0008006" key="3">
    <source>
        <dbReference type="Google" id="ProtNLM"/>
    </source>
</evidence>
<name>A0A5C8V2I0_9FLAO</name>
<dbReference type="RefSeq" id="WP_147744283.1">
    <property type="nucleotide sequence ID" value="NZ_VRUR01000002.1"/>
</dbReference>
<dbReference type="AlphaFoldDB" id="A0A5C8V2I0"/>
<gene>
    <name evidence="1" type="ORF">FVB32_13305</name>
</gene>
<dbReference type="Proteomes" id="UP000321456">
    <property type="component" value="Unassembled WGS sequence"/>
</dbReference>